<name>A0A7X3K6Y9_9BURK</name>
<dbReference type="InterPro" id="IPR011701">
    <property type="entry name" value="MFS"/>
</dbReference>
<dbReference type="Pfam" id="PF07690">
    <property type="entry name" value="MFS_1"/>
    <property type="match status" value="1"/>
</dbReference>
<feature type="transmembrane region" description="Helical" evidence="4">
    <location>
        <begin position="294"/>
        <end position="315"/>
    </location>
</feature>
<feature type="transmembrane region" description="Helical" evidence="4">
    <location>
        <begin position="100"/>
        <end position="122"/>
    </location>
</feature>
<dbReference type="InterPro" id="IPR052524">
    <property type="entry name" value="MFS_Cyanate_Porter"/>
</dbReference>
<feature type="domain" description="Major facilitator superfamily (MFS) profile" evidence="5">
    <location>
        <begin position="1"/>
        <end position="383"/>
    </location>
</feature>
<feature type="transmembrane region" description="Helical" evidence="4">
    <location>
        <begin position="327"/>
        <end position="347"/>
    </location>
</feature>
<accession>A0A7X3K6Y9</accession>
<keyword evidence="2 4" id="KW-1133">Transmembrane helix</keyword>
<dbReference type="Proteomes" id="UP000443353">
    <property type="component" value="Unassembled WGS sequence"/>
</dbReference>
<evidence type="ECO:0000256" key="4">
    <source>
        <dbReference type="SAM" id="Phobius"/>
    </source>
</evidence>
<protein>
    <submittedName>
        <fullName evidence="6">MFS transporter</fullName>
    </submittedName>
</protein>
<comment type="caution">
    <text evidence="6">The sequence shown here is derived from an EMBL/GenBank/DDBJ whole genome shotgun (WGS) entry which is preliminary data.</text>
</comment>
<dbReference type="Gene3D" id="1.20.1250.20">
    <property type="entry name" value="MFS general substrate transporter like domains"/>
    <property type="match status" value="2"/>
</dbReference>
<keyword evidence="3 4" id="KW-0472">Membrane</keyword>
<feature type="transmembrane region" description="Helical" evidence="4">
    <location>
        <begin position="76"/>
        <end position="94"/>
    </location>
</feature>
<dbReference type="PANTHER" id="PTHR23523">
    <property type="match status" value="1"/>
</dbReference>
<feature type="transmembrane region" description="Helical" evidence="4">
    <location>
        <begin position="238"/>
        <end position="262"/>
    </location>
</feature>
<evidence type="ECO:0000256" key="1">
    <source>
        <dbReference type="ARBA" id="ARBA00022692"/>
    </source>
</evidence>
<gene>
    <name evidence="6" type="ORF">GPY61_10665</name>
</gene>
<dbReference type="SUPFAM" id="SSF103473">
    <property type="entry name" value="MFS general substrate transporter"/>
    <property type="match status" value="1"/>
</dbReference>
<evidence type="ECO:0000313" key="7">
    <source>
        <dbReference type="Proteomes" id="UP000443353"/>
    </source>
</evidence>
<dbReference type="InterPro" id="IPR020846">
    <property type="entry name" value="MFS_dom"/>
</dbReference>
<dbReference type="PROSITE" id="PS50850">
    <property type="entry name" value="MFS"/>
    <property type="match status" value="1"/>
</dbReference>
<dbReference type="InterPro" id="IPR036259">
    <property type="entry name" value="MFS_trans_sf"/>
</dbReference>
<keyword evidence="7" id="KW-1185">Reference proteome</keyword>
<reference evidence="6 7" key="1">
    <citation type="submission" date="2019-12" db="EMBL/GenBank/DDBJ databases">
        <authorList>
            <person name="Li C."/>
            <person name="Zhao J."/>
        </authorList>
    </citation>
    <scope>NUCLEOTIDE SEQUENCE [LARGE SCALE GENOMIC DNA]</scope>
    <source>
        <strain evidence="6 7">NEAU-DD11</strain>
    </source>
</reference>
<organism evidence="6 7">
    <name type="scientific">Massilia cellulosiltytica</name>
    <dbReference type="NCBI Taxonomy" id="2683234"/>
    <lineage>
        <taxon>Bacteria</taxon>
        <taxon>Pseudomonadati</taxon>
        <taxon>Pseudomonadota</taxon>
        <taxon>Betaproteobacteria</taxon>
        <taxon>Burkholderiales</taxon>
        <taxon>Oxalobacteraceae</taxon>
        <taxon>Telluria group</taxon>
        <taxon>Massilia</taxon>
    </lineage>
</organism>
<feature type="transmembrane region" description="Helical" evidence="4">
    <location>
        <begin position="269"/>
        <end position="288"/>
    </location>
</feature>
<evidence type="ECO:0000313" key="6">
    <source>
        <dbReference type="EMBL" id="MVW60394.1"/>
    </source>
</evidence>
<feature type="transmembrane region" description="Helical" evidence="4">
    <location>
        <begin position="161"/>
        <end position="184"/>
    </location>
</feature>
<dbReference type="PANTHER" id="PTHR23523:SF1">
    <property type="entry name" value="CYANATE TRANSPORT PROTEIN CYNX"/>
    <property type="match status" value="1"/>
</dbReference>
<dbReference type="EMBL" id="WSES01000003">
    <property type="protein sequence ID" value="MVW60394.1"/>
    <property type="molecule type" value="Genomic_DNA"/>
</dbReference>
<feature type="transmembrane region" description="Helical" evidence="4">
    <location>
        <begin position="45"/>
        <end position="64"/>
    </location>
</feature>
<feature type="transmembrane region" description="Helical" evidence="4">
    <location>
        <begin position="359"/>
        <end position="378"/>
    </location>
</feature>
<keyword evidence="1 4" id="KW-0812">Transmembrane</keyword>
<dbReference type="AlphaFoldDB" id="A0A7X3K6Y9"/>
<evidence type="ECO:0000256" key="3">
    <source>
        <dbReference type="ARBA" id="ARBA00023136"/>
    </source>
</evidence>
<evidence type="ECO:0000259" key="5">
    <source>
        <dbReference type="PROSITE" id="PS50850"/>
    </source>
</evidence>
<sequence>MSKSLGAYAFPAAVVLVGINLRPTMATIGPLLDVIQRETGLSDTGASLLTTLPVALMGVCMLGASRLQAALGARRGIASGVLLIVLTCLGRWAWSGPTALLATAIAGGIGIAMVQALMPMAIRHRAGGHTATVMGIYSTAIMGGAMISSAASPWLAQGMTWTAALGVWVFPALVGLAAWCLATSQPDALPVHAARRPVHRKRRGWLLLGFFGLGTGAYTLVLAWLPPFYTQLGWSPEAAGALLGALTCAEVAAGIAVSAVVGRMPDRRVVLLLAIGALLAGMLGFSLAPAALAWPAALLAGLGIGALFPLSLIVAMDHGDNPEDAGAIVGFVQGGGYLLAAILPLAAGLLREHLSNLAPAWWLMAALCLVLALIAMSLRPGHRISMQG</sequence>
<evidence type="ECO:0000256" key="2">
    <source>
        <dbReference type="ARBA" id="ARBA00022989"/>
    </source>
</evidence>
<dbReference type="RefSeq" id="WP_160408531.1">
    <property type="nucleotide sequence ID" value="NZ_WSES01000003.1"/>
</dbReference>
<proteinExistence type="predicted"/>
<feature type="transmembrane region" description="Helical" evidence="4">
    <location>
        <begin position="134"/>
        <end position="155"/>
    </location>
</feature>
<feature type="transmembrane region" description="Helical" evidence="4">
    <location>
        <begin position="205"/>
        <end position="226"/>
    </location>
</feature>
<dbReference type="GO" id="GO:0022857">
    <property type="term" value="F:transmembrane transporter activity"/>
    <property type="evidence" value="ECO:0007669"/>
    <property type="project" value="InterPro"/>
</dbReference>